<evidence type="ECO:0008006" key="3">
    <source>
        <dbReference type="Google" id="ProtNLM"/>
    </source>
</evidence>
<comment type="caution">
    <text evidence="1">The sequence shown here is derived from an EMBL/GenBank/DDBJ whole genome shotgun (WGS) entry which is preliminary data.</text>
</comment>
<dbReference type="EMBL" id="JBBMRA010000006">
    <property type="protein sequence ID" value="MEM5536428.1"/>
    <property type="molecule type" value="Genomic_DNA"/>
</dbReference>
<evidence type="ECO:0000313" key="2">
    <source>
        <dbReference type="Proteomes" id="UP001449225"/>
    </source>
</evidence>
<dbReference type="Proteomes" id="UP001449225">
    <property type="component" value="Unassembled WGS sequence"/>
</dbReference>
<proteinExistence type="predicted"/>
<sequence>MNYWLIISIQSVSSNTHMTFFKNSYLKYPFIVVISGLVLAGCKPKPADLPDEERPLFRRGIVSLMGDELKFQACYVNKDELISDHTGKLKKRFARTAAPVFYAELTGDHMVPGEPWQVHQVHLMGGNQSTCGYELSDNEYRAAGNDPLWIADIREDGLYVQDYGKLSQLIFPRKQPMRSGSGFEWHGQLEGTESFSVTLTLEKRWCRDQFDIDYEYSSRMILNGKVFTGCARQGNLEKRTLPGLYTSLLAGANGLDRFVSLDLASDKTAILTQDYRNSQPLILQKGTWKHLSKGKILVHLTEIDGREDNELLIFQRDKRGGLVVKGYSSTYGSKGLRLERAGPERVHRRFNR</sequence>
<evidence type="ECO:0000313" key="1">
    <source>
        <dbReference type="EMBL" id="MEM5536428.1"/>
    </source>
</evidence>
<organism evidence="1 2">
    <name type="scientific">Neptuniibacter pectenicola</name>
    <dbReference type="NCBI Taxonomy" id="1806669"/>
    <lineage>
        <taxon>Bacteria</taxon>
        <taxon>Pseudomonadati</taxon>
        <taxon>Pseudomonadota</taxon>
        <taxon>Gammaproteobacteria</taxon>
        <taxon>Oceanospirillales</taxon>
        <taxon>Oceanospirillaceae</taxon>
        <taxon>Neptuniibacter</taxon>
    </lineage>
</organism>
<name>A0ABU9TRT6_9GAMM</name>
<reference evidence="1 2" key="1">
    <citation type="submission" date="2024-03" db="EMBL/GenBank/DDBJ databases">
        <title>Community enrichment and isolation of bacterial strains for fucoidan degradation.</title>
        <authorList>
            <person name="Sichert A."/>
        </authorList>
    </citation>
    <scope>NUCLEOTIDE SEQUENCE [LARGE SCALE GENOMIC DNA]</scope>
    <source>
        <strain evidence="1 2">AS76</strain>
    </source>
</reference>
<protein>
    <recommendedName>
        <fullName evidence="3">Lipoprotein</fullName>
    </recommendedName>
</protein>
<keyword evidence="2" id="KW-1185">Reference proteome</keyword>
<accession>A0ABU9TRT6</accession>
<gene>
    <name evidence="1" type="ORF">WNY58_08500</name>
</gene>
<dbReference type="RefSeq" id="WP_067982358.1">
    <property type="nucleotide sequence ID" value="NZ_JBBMRA010000006.1"/>
</dbReference>